<feature type="transmembrane region" description="Helical" evidence="9">
    <location>
        <begin position="970"/>
        <end position="993"/>
    </location>
</feature>
<evidence type="ECO:0000256" key="3">
    <source>
        <dbReference type="ARBA" id="ARBA00022692"/>
    </source>
</evidence>
<protein>
    <submittedName>
        <fullName evidence="12">Uncharacterized protein</fullName>
    </submittedName>
</protein>
<dbReference type="PROSITE" id="PS50929">
    <property type="entry name" value="ABC_TM1F"/>
    <property type="match status" value="2"/>
</dbReference>
<keyword evidence="2" id="KW-0813">Transport</keyword>
<dbReference type="InterPro" id="IPR003593">
    <property type="entry name" value="AAA+_ATPase"/>
</dbReference>
<feature type="transmembrane region" description="Helical" evidence="9">
    <location>
        <begin position="1188"/>
        <end position="1209"/>
    </location>
</feature>
<feature type="transmembrane region" description="Helical" evidence="9">
    <location>
        <begin position="928"/>
        <end position="950"/>
    </location>
</feature>
<dbReference type="InterPro" id="IPR036640">
    <property type="entry name" value="ABC1_TM_sf"/>
</dbReference>
<feature type="transmembrane region" description="Helical" evidence="9">
    <location>
        <begin position="225"/>
        <end position="246"/>
    </location>
</feature>
<dbReference type="InterPro" id="IPR017871">
    <property type="entry name" value="ABC_transporter-like_CS"/>
</dbReference>
<evidence type="ECO:0000313" key="12">
    <source>
        <dbReference type="EMBL" id="CAH1403609.1"/>
    </source>
</evidence>
<dbReference type="PROSITE" id="PS50893">
    <property type="entry name" value="ABC_TRANSPORTER_2"/>
    <property type="match status" value="2"/>
</dbReference>
<feature type="transmembrane region" description="Helical" evidence="9">
    <location>
        <begin position="380"/>
        <end position="399"/>
    </location>
</feature>
<dbReference type="GO" id="GO:0140359">
    <property type="term" value="F:ABC-type transporter activity"/>
    <property type="evidence" value="ECO:0007669"/>
    <property type="project" value="InterPro"/>
</dbReference>
<dbReference type="FunFam" id="3.40.50.300:FF:000838">
    <property type="entry name" value="ABC multidrug transporter (Eurofung)"/>
    <property type="match status" value="1"/>
</dbReference>
<dbReference type="Gene3D" id="3.40.50.300">
    <property type="entry name" value="P-loop containing nucleotide triphosphate hydrolases"/>
    <property type="match status" value="2"/>
</dbReference>
<name>A0A9P0HKW2_NEZVI</name>
<dbReference type="CDD" id="cd03244">
    <property type="entry name" value="ABCC_MRP_domain2"/>
    <property type="match status" value="1"/>
</dbReference>
<dbReference type="Gene3D" id="1.20.1560.10">
    <property type="entry name" value="ABC transporter type 1, transmembrane domain"/>
    <property type="match status" value="2"/>
</dbReference>
<keyword evidence="7 9" id="KW-0472">Membrane</keyword>
<evidence type="ECO:0000259" key="11">
    <source>
        <dbReference type="PROSITE" id="PS50929"/>
    </source>
</evidence>
<evidence type="ECO:0000256" key="4">
    <source>
        <dbReference type="ARBA" id="ARBA00022741"/>
    </source>
</evidence>
<feature type="compositionally biased region" description="Polar residues" evidence="8">
    <location>
        <begin position="799"/>
        <end position="811"/>
    </location>
</feature>
<dbReference type="FunFam" id="3.40.50.300:FF:000997">
    <property type="entry name" value="Multidrug resistance-associated protein 1"/>
    <property type="match status" value="1"/>
</dbReference>
<dbReference type="InterPro" id="IPR011527">
    <property type="entry name" value="ABC1_TM_dom"/>
</dbReference>
<feature type="transmembrane region" description="Helical" evidence="9">
    <location>
        <begin position="1013"/>
        <end position="1034"/>
    </location>
</feature>
<dbReference type="PANTHER" id="PTHR24223">
    <property type="entry name" value="ATP-BINDING CASSETTE SUB-FAMILY C"/>
    <property type="match status" value="1"/>
</dbReference>
<gene>
    <name evidence="12" type="ORF">NEZAVI_LOCUS12196</name>
</gene>
<feature type="domain" description="ABC transporter" evidence="10">
    <location>
        <begin position="480"/>
        <end position="704"/>
    </location>
</feature>
<dbReference type="GO" id="GO:0016020">
    <property type="term" value="C:membrane"/>
    <property type="evidence" value="ECO:0007669"/>
    <property type="project" value="UniProtKB-SubCell"/>
</dbReference>
<evidence type="ECO:0000256" key="5">
    <source>
        <dbReference type="ARBA" id="ARBA00022840"/>
    </source>
</evidence>
<dbReference type="EMBL" id="OV725081">
    <property type="protein sequence ID" value="CAH1403609.1"/>
    <property type="molecule type" value="Genomic_DNA"/>
</dbReference>
<sequence length="1495" mass="168618">MKDGGDDEKKHLKREFYSYKHENAHWYSRITFFWLLPLLKMGYKHPLEMEDLGKLPISESSMEQFACFTETYNRNKGPDKNPSLWKCYFQCYWRNFFIGGVLKFLGDMVGFVAPLGIAVIVEYVTNNQVQSFEGKYIKVNDFLRNGYNMAGIIFLSALAQGSFSQASSHIITVEGIRLKTALQALIYDKTLKLSMSNKDDDSSSEGRVGSTTNLMSEDAFNVMTCFWIGHYTWAIPWKVAVLMYLLYCKLGLSAVIGALFCIIFMTPLQFIIGKKMSNNSKIITTLCDERLRMTNELLQGIKVLKLCGWENEFCVRITSARKKEIKFLDKDSLYWALMTFLTHSSTSLITLVTLGVYYYIEGSSLSPANVFSALALFNQLTVPLCIFPITVPIIISALISTKRLEEFFALQETINILPAVHDPIFQKNSKKNKPETIPEVRRESAFGLKDIVEETDDTGDSNDTINKEDVKVHKSSVCILRDAGFSWGEEEKPTLWIDKLNIPKGELTAVIGRVGSGKSSFLSALLGEMKSVSGLLKWEKGVSLAYVSQQPWLLNATLRDNILMGLPYKPKRFNRVINATALQPDIDILPQKDLTEIGEKGINLSGGQRQRVAIARALYSKANVIILDDPLSSLDYHVAQHVFEKGVLNLVTKQKKTVVMVTHSLHLLTYADLVVALESGRLKACGKLRDLELVDGVVTFVSEERGKTARERWQLVRLVSRIGRYIRQSGRQQNKPLFIPFHKRLSTASEFFWTGELPLPEKELPLGRAMTLPRHRPVARASSLQPHPSAPPQVCPVTRQASSPTINQGRRSRTYTFDSGIQGGNLLKQIFMTSTKNVQTGSEIPVTGSFKEKNILKRLMSSASIKSVVFNENEKHPIQRLPSTCSDYSDDYCDDEDELDPDWCGTSTTDERQYGKISPYVYLSYVKACGYFVSILYFTLAISWQAFRVYTDFWLSAWTEESSTSEEKTFYYLTMYTGLSLLSVLISLLYNLLGQYCGSQGRKTLHRNMLFSVVRLPITVFEIMPLGRILARFSTDINIIDKKLATSIQRLLQFLFLCFSAILVNSIVTPWFLIIAVPICIMYYVVQKFYRSSSRELQRLDSMTRTPIISHLTETLSGLETIRAFKQQRRFTAAMLYKIDAHTNAFLISNCATRWLGIALDYLGAVIVLLATLVSLICSWLMPQLITPALVGLAINYTLLLPIYLNWVVKFVSDVEMYMAGVERIVNYIQMPSENYKTNGFIPLKWPARGEIRFEGVTLRYDHSNEIAIHNLTLHIKPGQKVGICGRTGSGKSSLVMSLFGMTPIVEGTILVDGVDISAVPLQILRSRLSIIPQDIIMFSGTIRENLDMEGKFNDDKLWQALEMAQMKETVSTQLGGLDGQVREGGVNLSSGQRQQLCLARAILHNAACLIMDEATSSLDPTTEQTFLNAVEKAFSKKTVVNIAHRLGSLLSCDRIIVLESGRVVEDGTPHELLHRSMGIFSTMLRSTERQEPYH</sequence>
<feature type="transmembrane region" description="Helical" evidence="9">
    <location>
        <begin position="1054"/>
        <end position="1086"/>
    </location>
</feature>
<feature type="domain" description="ABC transmembrane type-1" evidence="11">
    <location>
        <begin position="97"/>
        <end position="396"/>
    </location>
</feature>
<keyword evidence="3 9" id="KW-0812">Transmembrane</keyword>
<dbReference type="SUPFAM" id="SSF52540">
    <property type="entry name" value="P-loop containing nucleoside triphosphate hydrolases"/>
    <property type="match status" value="2"/>
</dbReference>
<dbReference type="CDD" id="cd18602">
    <property type="entry name" value="ABC_6TM_SUR1_D2_like"/>
    <property type="match status" value="1"/>
</dbReference>
<dbReference type="InterPro" id="IPR027417">
    <property type="entry name" value="P-loop_NTPase"/>
</dbReference>
<evidence type="ECO:0000256" key="8">
    <source>
        <dbReference type="SAM" id="MobiDB-lite"/>
    </source>
</evidence>
<dbReference type="FunFam" id="1.20.1560.10:FF:000006">
    <property type="entry name" value="ATP-binding cassette, sub-family C (CFTR/MRP), member 9"/>
    <property type="match status" value="1"/>
</dbReference>
<feature type="domain" description="ABC transporter" evidence="10">
    <location>
        <begin position="1252"/>
        <end position="1486"/>
    </location>
</feature>
<keyword evidence="6 9" id="KW-1133">Transmembrane helix</keyword>
<evidence type="ECO:0000256" key="7">
    <source>
        <dbReference type="ARBA" id="ARBA00023136"/>
    </source>
</evidence>
<feature type="region of interest" description="Disordered" evidence="8">
    <location>
        <begin position="781"/>
        <end position="811"/>
    </location>
</feature>
<dbReference type="Pfam" id="PF00664">
    <property type="entry name" value="ABC_membrane"/>
    <property type="match status" value="2"/>
</dbReference>
<keyword evidence="4" id="KW-0547">Nucleotide-binding</keyword>
<feature type="transmembrane region" description="Helical" evidence="9">
    <location>
        <begin position="333"/>
        <end position="360"/>
    </location>
</feature>
<dbReference type="InterPro" id="IPR050173">
    <property type="entry name" value="ABC_transporter_C-like"/>
</dbReference>
<dbReference type="OrthoDB" id="6500128at2759"/>
<keyword evidence="5" id="KW-0067">ATP-binding</keyword>
<dbReference type="SMART" id="SM00382">
    <property type="entry name" value="AAA"/>
    <property type="match status" value="2"/>
</dbReference>
<evidence type="ECO:0000259" key="10">
    <source>
        <dbReference type="PROSITE" id="PS50893"/>
    </source>
</evidence>
<keyword evidence="13" id="KW-1185">Reference proteome</keyword>
<dbReference type="PROSITE" id="PS00211">
    <property type="entry name" value="ABC_TRANSPORTER_1"/>
    <property type="match status" value="1"/>
</dbReference>
<feature type="transmembrane region" description="Helical" evidence="9">
    <location>
        <begin position="1162"/>
        <end position="1182"/>
    </location>
</feature>
<dbReference type="Pfam" id="PF00005">
    <property type="entry name" value="ABC_tran"/>
    <property type="match status" value="2"/>
</dbReference>
<dbReference type="PANTHER" id="PTHR24223:SF461">
    <property type="entry name" value="ATP-BINDING CASSETTE SUB-FAMILY C MEMBER SUR"/>
    <property type="match status" value="1"/>
</dbReference>
<evidence type="ECO:0000256" key="1">
    <source>
        <dbReference type="ARBA" id="ARBA00004141"/>
    </source>
</evidence>
<dbReference type="FunFam" id="1.20.1560.10:FF:000010">
    <property type="entry name" value="Multidrug resistance-associated ABC transporter"/>
    <property type="match status" value="1"/>
</dbReference>
<organism evidence="12 13">
    <name type="scientific">Nezara viridula</name>
    <name type="common">Southern green stink bug</name>
    <name type="synonym">Cimex viridulus</name>
    <dbReference type="NCBI Taxonomy" id="85310"/>
    <lineage>
        <taxon>Eukaryota</taxon>
        <taxon>Metazoa</taxon>
        <taxon>Ecdysozoa</taxon>
        <taxon>Arthropoda</taxon>
        <taxon>Hexapoda</taxon>
        <taxon>Insecta</taxon>
        <taxon>Pterygota</taxon>
        <taxon>Neoptera</taxon>
        <taxon>Paraneoptera</taxon>
        <taxon>Hemiptera</taxon>
        <taxon>Heteroptera</taxon>
        <taxon>Panheteroptera</taxon>
        <taxon>Pentatomomorpha</taxon>
        <taxon>Pentatomoidea</taxon>
        <taxon>Pentatomidae</taxon>
        <taxon>Pentatominae</taxon>
        <taxon>Nezara</taxon>
    </lineage>
</organism>
<evidence type="ECO:0000256" key="6">
    <source>
        <dbReference type="ARBA" id="ARBA00022989"/>
    </source>
</evidence>
<dbReference type="CDD" id="cd18591">
    <property type="entry name" value="ABC_6TM_SUR1_D1_like"/>
    <property type="match status" value="1"/>
</dbReference>
<proteinExistence type="predicted"/>
<evidence type="ECO:0000256" key="9">
    <source>
        <dbReference type="SAM" id="Phobius"/>
    </source>
</evidence>
<dbReference type="GO" id="GO:0005524">
    <property type="term" value="F:ATP binding"/>
    <property type="evidence" value="ECO:0007669"/>
    <property type="project" value="UniProtKB-KW"/>
</dbReference>
<evidence type="ECO:0000256" key="2">
    <source>
        <dbReference type="ARBA" id="ARBA00022448"/>
    </source>
</evidence>
<evidence type="ECO:0000313" key="13">
    <source>
        <dbReference type="Proteomes" id="UP001152798"/>
    </source>
</evidence>
<dbReference type="InterPro" id="IPR003439">
    <property type="entry name" value="ABC_transporter-like_ATP-bd"/>
</dbReference>
<accession>A0A9P0HKW2</accession>
<dbReference type="CDD" id="cd03250">
    <property type="entry name" value="ABCC_MRP_domain1"/>
    <property type="match status" value="1"/>
</dbReference>
<dbReference type="GO" id="GO:0016887">
    <property type="term" value="F:ATP hydrolysis activity"/>
    <property type="evidence" value="ECO:0007669"/>
    <property type="project" value="InterPro"/>
</dbReference>
<feature type="domain" description="ABC transmembrane type-1" evidence="11">
    <location>
        <begin position="935"/>
        <end position="1217"/>
    </location>
</feature>
<feature type="transmembrane region" description="Helical" evidence="9">
    <location>
        <begin position="252"/>
        <end position="272"/>
    </location>
</feature>
<comment type="subcellular location">
    <subcellularLocation>
        <location evidence="1">Membrane</location>
        <topology evidence="1">Multi-pass membrane protein</topology>
    </subcellularLocation>
</comment>
<dbReference type="Proteomes" id="UP001152798">
    <property type="component" value="Chromosome 5"/>
</dbReference>
<reference evidence="12" key="1">
    <citation type="submission" date="2022-01" db="EMBL/GenBank/DDBJ databases">
        <authorList>
            <person name="King R."/>
        </authorList>
    </citation>
    <scope>NUCLEOTIDE SEQUENCE</scope>
</reference>
<dbReference type="SUPFAM" id="SSF90123">
    <property type="entry name" value="ABC transporter transmembrane region"/>
    <property type="match status" value="2"/>
</dbReference>